<protein>
    <submittedName>
        <fullName evidence="1">(apollo) hypothetical protein</fullName>
    </submittedName>
</protein>
<accession>A0A8S3YI17</accession>
<proteinExistence type="predicted"/>
<dbReference type="EMBL" id="CAJQZP010001707">
    <property type="protein sequence ID" value="CAG5059851.1"/>
    <property type="molecule type" value="Genomic_DNA"/>
</dbReference>
<comment type="caution">
    <text evidence="1">The sequence shown here is derived from an EMBL/GenBank/DDBJ whole genome shotgun (WGS) entry which is preliminary data.</text>
</comment>
<evidence type="ECO:0000313" key="1">
    <source>
        <dbReference type="EMBL" id="CAG5059851.1"/>
    </source>
</evidence>
<keyword evidence="2" id="KW-1185">Reference proteome</keyword>
<dbReference type="AlphaFoldDB" id="A0A8S3YI17"/>
<reference evidence="1" key="1">
    <citation type="submission" date="2021-04" db="EMBL/GenBank/DDBJ databases">
        <authorList>
            <person name="Tunstrom K."/>
        </authorList>
    </citation>
    <scope>NUCLEOTIDE SEQUENCE</scope>
</reference>
<dbReference type="Proteomes" id="UP000691718">
    <property type="component" value="Unassembled WGS sequence"/>
</dbReference>
<sequence>MDNQQRRRILSRLEKDVHEILSGDNDKNETGMFPYKLSKHDNDSEQECDDDLHQVFSNYDESLEISNEDPGERIYGSSQICVQ</sequence>
<organism evidence="1 2">
    <name type="scientific">Parnassius apollo</name>
    <name type="common">Apollo butterfly</name>
    <name type="synonym">Papilio apollo</name>
    <dbReference type="NCBI Taxonomy" id="110799"/>
    <lineage>
        <taxon>Eukaryota</taxon>
        <taxon>Metazoa</taxon>
        <taxon>Ecdysozoa</taxon>
        <taxon>Arthropoda</taxon>
        <taxon>Hexapoda</taxon>
        <taxon>Insecta</taxon>
        <taxon>Pterygota</taxon>
        <taxon>Neoptera</taxon>
        <taxon>Endopterygota</taxon>
        <taxon>Lepidoptera</taxon>
        <taxon>Glossata</taxon>
        <taxon>Ditrysia</taxon>
        <taxon>Papilionoidea</taxon>
        <taxon>Papilionidae</taxon>
        <taxon>Parnassiinae</taxon>
        <taxon>Parnassini</taxon>
        <taxon>Parnassius</taxon>
        <taxon>Parnassius</taxon>
    </lineage>
</organism>
<evidence type="ECO:0000313" key="2">
    <source>
        <dbReference type="Proteomes" id="UP000691718"/>
    </source>
</evidence>
<name>A0A8S3YI17_PARAO</name>
<gene>
    <name evidence="1" type="ORF">PAPOLLO_LOCUS28194</name>
</gene>